<keyword evidence="2" id="KW-1185">Reference proteome</keyword>
<organism evidence="1 2">
    <name type="scientific">Cichlidogyrus casuarinus</name>
    <dbReference type="NCBI Taxonomy" id="1844966"/>
    <lineage>
        <taxon>Eukaryota</taxon>
        <taxon>Metazoa</taxon>
        <taxon>Spiralia</taxon>
        <taxon>Lophotrochozoa</taxon>
        <taxon>Platyhelminthes</taxon>
        <taxon>Monogenea</taxon>
        <taxon>Monopisthocotylea</taxon>
        <taxon>Dactylogyridea</taxon>
        <taxon>Ancyrocephalidae</taxon>
        <taxon>Cichlidogyrus</taxon>
    </lineage>
</organism>
<comment type="caution">
    <text evidence="1">The sequence shown here is derived from an EMBL/GenBank/DDBJ whole genome shotgun (WGS) entry which is preliminary data.</text>
</comment>
<proteinExistence type="predicted"/>
<reference evidence="1 2" key="1">
    <citation type="submission" date="2024-11" db="EMBL/GenBank/DDBJ databases">
        <title>Adaptive evolution of stress response genes in parasites aligns with host niche diversity.</title>
        <authorList>
            <person name="Hahn C."/>
            <person name="Resl P."/>
        </authorList>
    </citation>
    <scope>NUCLEOTIDE SEQUENCE [LARGE SCALE GENOMIC DNA]</scope>
    <source>
        <strain evidence="1">EGGRZ-B1_66</strain>
        <tissue evidence="1">Body</tissue>
    </source>
</reference>
<dbReference type="Proteomes" id="UP001626550">
    <property type="component" value="Unassembled WGS sequence"/>
</dbReference>
<name>A0ABD2PSL9_9PLAT</name>
<sequence length="164" mass="18616">MLCFRKSAVFESDIDTLSSDIELLIPTGIMVNLFAIKEMLAAIKMIGIYMLKAAQCWPQLSLHYQMKLNEAERLFLEKLGSLANSFNTSGAQFSMGKPNFLQICEAYKTAKREMSRIGLCGSHRLRFNLIHFDMMVTFAGNNYHNNAISQPLSNLQPRKGMGYY</sequence>
<evidence type="ECO:0000313" key="1">
    <source>
        <dbReference type="EMBL" id="KAL3309732.1"/>
    </source>
</evidence>
<dbReference type="AlphaFoldDB" id="A0ABD2PSL9"/>
<dbReference type="EMBL" id="JBJKFK010003605">
    <property type="protein sequence ID" value="KAL3309732.1"/>
    <property type="molecule type" value="Genomic_DNA"/>
</dbReference>
<gene>
    <name evidence="1" type="ORF">Ciccas_011723</name>
</gene>
<accession>A0ABD2PSL9</accession>
<protein>
    <submittedName>
        <fullName evidence="1">Uncharacterized protein</fullName>
    </submittedName>
</protein>
<evidence type="ECO:0000313" key="2">
    <source>
        <dbReference type="Proteomes" id="UP001626550"/>
    </source>
</evidence>